<name>A0A4T1ZUX6_9PSED</name>
<keyword evidence="2" id="KW-1185">Reference proteome</keyword>
<dbReference type="InterPro" id="IPR027396">
    <property type="entry name" value="DsrEFH-like"/>
</dbReference>
<keyword evidence="1" id="KW-0808">Transferase</keyword>
<dbReference type="PANTHER" id="PTHR37526:SF1">
    <property type="entry name" value="PROTEIN TUSB"/>
    <property type="match status" value="1"/>
</dbReference>
<dbReference type="EMBL" id="RFLV01000002">
    <property type="protein sequence ID" value="TIH08170.1"/>
    <property type="molecule type" value="Genomic_DNA"/>
</dbReference>
<dbReference type="InterPro" id="IPR007215">
    <property type="entry name" value="Sulphur_relay_TusB/DsrH"/>
</dbReference>
<comment type="caution">
    <text evidence="1">The sequence shown here is derived from an EMBL/GenBank/DDBJ whole genome shotgun (WGS) entry which is preliminary data.</text>
</comment>
<dbReference type="NCBIfam" id="TIGR03011">
    <property type="entry name" value="sulf_tusB_dsrH"/>
    <property type="match status" value="1"/>
</dbReference>
<dbReference type="Pfam" id="PF04077">
    <property type="entry name" value="DsrH"/>
    <property type="match status" value="1"/>
</dbReference>
<organism evidence="1 2">
    <name type="scientific">Pseudomonas leptonychotis</name>
    <dbReference type="NCBI Taxonomy" id="2448482"/>
    <lineage>
        <taxon>Bacteria</taxon>
        <taxon>Pseudomonadati</taxon>
        <taxon>Pseudomonadota</taxon>
        <taxon>Gammaproteobacteria</taxon>
        <taxon>Pseudomonadales</taxon>
        <taxon>Pseudomonadaceae</taxon>
        <taxon>Pseudomonas</taxon>
    </lineage>
</organism>
<gene>
    <name evidence="1" type="primary">dsrH</name>
    <name evidence="1" type="ORF">D8779_11640</name>
</gene>
<accession>A0A4T1ZUX6</accession>
<proteinExistence type="predicted"/>
<sequence length="99" mass="10724">MATLHVLSHSPFTDSRLSSCLRLLGSQDALLLCGDAVYALQAGSAQLQALELMPEAIALYALDEDVQARGLELPARLTLVDYPAFVALSCQYSKVNTWL</sequence>
<evidence type="ECO:0000313" key="2">
    <source>
        <dbReference type="Proteomes" id="UP000307541"/>
    </source>
</evidence>
<dbReference type="GO" id="GO:1990228">
    <property type="term" value="C:sulfurtransferase complex"/>
    <property type="evidence" value="ECO:0007669"/>
    <property type="project" value="TreeGrafter"/>
</dbReference>
<dbReference type="Gene3D" id="3.40.1260.10">
    <property type="entry name" value="DsrEFH-like"/>
    <property type="match status" value="1"/>
</dbReference>
<dbReference type="PANTHER" id="PTHR37526">
    <property type="entry name" value="PROTEIN TUSB"/>
    <property type="match status" value="1"/>
</dbReference>
<reference evidence="1 2" key="1">
    <citation type="submission" date="2018-10" db="EMBL/GenBank/DDBJ databases">
        <title>Pseudomonas leptonychotis sp. nov., isolated from Weddell seals in Antarctica.</title>
        <authorList>
            <person name="Novakova D."/>
            <person name="Svec P."/>
            <person name="Kralova S."/>
            <person name="Kristofova L."/>
            <person name="Zeman M."/>
            <person name="Pantucek R."/>
            <person name="Maslanova I."/>
            <person name="Sedlacek I."/>
        </authorList>
    </citation>
    <scope>NUCLEOTIDE SEQUENCE [LARGE SCALE GENOMIC DNA]</scope>
    <source>
        <strain evidence="1 2">CCM 8849</strain>
    </source>
</reference>
<dbReference type="Proteomes" id="UP000307541">
    <property type="component" value="Unassembled WGS sequence"/>
</dbReference>
<dbReference type="RefSeq" id="WP_136664649.1">
    <property type="nucleotide sequence ID" value="NZ_CP180477.1"/>
</dbReference>
<dbReference type="OrthoDB" id="9795117at2"/>
<evidence type="ECO:0000313" key="1">
    <source>
        <dbReference type="EMBL" id="TIH08170.1"/>
    </source>
</evidence>
<dbReference type="GO" id="GO:0002143">
    <property type="term" value="P:tRNA wobble position uridine thiolation"/>
    <property type="evidence" value="ECO:0007669"/>
    <property type="project" value="InterPro"/>
</dbReference>
<dbReference type="SUPFAM" id="SSF75169">
    <property type="entry name" value="DsrEFH-like"/>
    <property type="match status" value="1"/>
</dbReference>
<dbReference type="GO" id="GO:0016740">
    <property type="term" value="F:transferase activity"/>
    <property type="evidence" value="ECO:0007669"/>
    <property type="project" value="UniProtKB-KW"/>
</dbReference>
<dbReference type="AlphaFoldDB" id="A0A4T1ZUX6"/>
<protein>
    <submittedName>
        <fullName evidence="1">Sulfurtransferase complex subunit TusB</fullName>
    </submittedName>
</protein>